<evidence type="ECO:0000256" key="5">
    <source>
        <dbReference type="SAM" id="MobiDB-lite"/>
    </source>
</evidence>
<evidence type="ECO:0000256" key="2">
    <source>
        <dbReference type="ARBA" id="ARBA00022723"/>
    </source>
</evidence>
<dbReference type="AlphaFoldDB" id="A0A4S9PFY5"/>
<dbReference type="EMBL" id="QZBJ01000114">
    <property type="protein sequence ID" value="THY69028.1"/>
    <property type="molecule type" value="Genomic_DNA"/>
</dbReference>
<dbReference type="GO" id="GO:0005506">
    <property type="term" value="F:iron ion binding"/>
    <property type="evidence" value="ECO:0007669"/>
    <property type="project" value="InterPro"/>
</dbReference>
<dbReference type="GO" id="GO:0016705">
    <property type="term" value="F:oxidoreductase activity, acting on paired donors, with incorporation or reduction of molecular oxygen"/>
    <property type="evidence" value="ECO:0007669"/>
    <property type="project" value="InterPro"/>
</dbReference>
<protein>
    <submittedName>
        <fullName evidence="7">Cytochrome P450</fullName>
    </submittedName>
</protein>
<dbReference type="GO" id="GO:0044550">
    <property type="term" value="P:secondary metabolite biosynthetic process"/>
    <property type="evidence" value="ECO:0007669"/>
    <property type="project" value="UniProtKB-ARBA"/>
</dbReference>
<evidence type="ECO:0000256" key="6">
    <source>
        <dbReference type="SAM" id="SignalP"/>
    </source>
</evidence>
<dbReference type="GO" id="GO:0020037">
    <property type="term" value="F:heme binding"/>
    <property type="evidence" value="ECO:0007669"/>
    <property type="project" value="InterPro"/>
</dbReference>
<comment type="cofactor">
    <cofactor evidence="1">
        <name>heme</name>
        <dbReference type="ChEBI" id="CHEBI:30413"/>
    </cofactor>
</comment>
<name>A0A4S9PFY5_AURPU</name>
<evidence type="ECO:0000256" key="3">
    <source>
        <dbReference type="ARBA" id="ARBA00023002"/>
    </source>
</evidence>
<keyword evidence="6" id="KW-0732">Signal</keyword>
<evidence type="ECO:0000256" key="1">
    <source>
        <dbReference type="ARBA" id="ARBA00001971"/>
    </source>
</evidence>
<organism evidence="7 8">
    <name type="scientific">Aureobasidium pullulans</name>
    <name type="common">Black yeast</name>
    <name type="synonym">Pullularia pullulans</name>
    <dbReference type="NCBI Taxonomy" id="5580"/>
    <lineage>
        <taxon>Eukaryota</taxon>
        <taxon>Fungi</taxon>
        <taxon>Dikarya</taxon>
        <taxon>Ascomycota</taxon>
        <taxon>Pezizomycotina</taxon>
        <taxon>Dothideomycetes</taxon>
        <taxon>Dothideomycetidae</taxon>
        <taxon>Dothideales</taxon>
        <taxon>Saccotheciaceae</taxon>
        <taxon>Aureobasidium</taxon>
    </lineage>
</organism>
<dbReference type="InterPro" id="IPR036396">
    <property type="entry name" value="Cyt_P450_sf"/>
</dbReference>
<evidence type="ECO:0000313" key="8">
    <source>
        <dbReference type="Proteomes" id="UP000305064"/>
    </source>
</evidence>
<feature type="signal peptide" evidence="6">
    <location>
        <begin position="1"/>
        <end position="25"/>
    </location>
</feature>
<dbReference type="Proteomes" id="UP000305064">
    <property type="component" value="Unassembled WGS sequence"/>
</dbReference>
<keyword evidence="3" id="KW-0560">Oxidoreductase</keyword>
<evidence type="ECO:0000313" key="7">
    <source>
        <dbReference type="EMBL" id="THY69028.1"/>
    </source>
</evidence>
<dbReference type="SUPFAM" id="SSF48264">
    <property type="entry name" value="Cytochrome P450"/>
    <property type="match status" value="1"/>
</dbReference>
<dbReference type="PANTHER" id="PTHR24305:SF235">
    <property type="entry name" value="CYTOCHROME P450 MONOOXYGENASE APDB-RELATED"/>
    <property type="match status" value="1"/>
</dbReference>
<dbReference type="InterPro" id="IPR050121">
    <property type="entry name" value="Cytochrome_P450_monoxygenase"/>
</dbReference>
<keyword evidence="4" id="KW-0408">Iron</keyword>
<dbReference type="InterPro" id="IPR001128">
    <property type="entry name" value="Cyt_P450"/>
</dbReference>
<dbReference type="PANTHER" id="PTHR24305">
    <property type="entry name" value="CYTOCHROME P450"/>
    <property type="match status" value="1"/>
</dbReference>
<dbReference type="GO" id="GO:0004497">
    <property type="term" value="F:monooxygenase activity"/>
    <property type="evidence" value="ECO:0007669"/>
    <property type="project" value="InterPro"/>
</dbReference>
<comment type="caution">
    <text evidence="7">The sequence shown here is derived from an EMBL/GenBank/DDBJ whole genome shotgun (WGS) entry which is preliminary data.</text>
</comment>
<evidence type="ECO:0000256" key="4">
    <source>
        <dbReference type="ARBA" id="ARBA00023004"/>
    </source>
</evidence>
<feature type="chain" id="PRO_5044090272" evidence="6">
    <location>
        <begin position="26"/>
        <end position="818"/>
    </location>
</feature>
<dbReference type="Pfam" id="PF00067">
    <property type="entry name" value="p450"/>
    <property type="match status" value="1"/>
</dbReference>
<reference evidence="7 8" key="1">
    <citation type="submission" date="2018-10" db="EMBL/GenBank/DDBJ databases">
        <title>Fifty Aureobasidium pullulans genomes reveal a recombining polyextremotolerant generalist.</title>
        <authorList>
            <person name="Gostincar C."/>
            <person name="Turk M."/>
            <person name="Zajc J."/>
            <person name="Gunde-Cimerman N."/>
        </authorList>
    </citation>
    <scope>NUCLEOTIDE SEQUENCE [LARGE SCALE GENOMIC DNA]</scope>
    <source>
        <strain evidence="7 8">EXF-4256</strain>
    </source>
</reference>
<sequence>MVDSCNPGALMWLLLVVPFRAPCWPHCPSPCHSTIGLRSSLRLVAILYTSFALLISFYNLRASPKCGLFWLFSRAGIHTLLTAAAVAEACQGPSLTDLRAYHDLLIQSLMLEFLVLLCAREVLNLCVRIPGPLLAKSTFIWNAWHLVRGTYEQAVLEAHQIYGAVVRVAPNTYSVSRDCSQLDARFELHPCDYYSPHIALIRIFRHCSNHEHVLSQASANEPAIDACIEGLIEKLAASMDKEGLQVSKLLTCFGWDVMSAIITGDQYGFVDSPDAAVLADILARSRVESIWDGSFFRFHPLVAKMTAWFVPRASITEWLSLSKVAMARRYMTDDNGNDLETATKAMQDHLNRKSEFLHTEFGIHCSPPDYHYFSVLSFLMGTADPIVAYLQTIMTYLACHPDAQIQIRAEAGSSLSEDDLSLQHLLDLSSRLPYLNAVLRESDRLTATEGIVLNQCAEEPVETQGCRIPAGSTIRLTRSAAGRDRSLFGDDMDRWDPSRWLNKEIAFNSTTQSYSNPISRAIVAKIVLRLVHQFQFSVDMASYTPTILFLSAQELEQICLFVKSASLAQKLSALNNPHGATLMTMGPDPAERLLSMFEGAAKETLSRHIKDPTQTSTFSLIQSIPLDRNQRREIHNLIRQLSKGTLDSGLDHKTSRINVYLRGTGSSYHKPETQRPRFPQKIAPRTAGPRNVAPRNVAPRAGFATRSVVAPRAGFATRSVIAPRAAPSIILKAEQQQKLDAWNKAAAEQTALNLAARAEAIAAPPMTDFKEKDWVANETFKCTAKPQEEESAEVVAERAERKKNAVPPHMRRAAAKKE</sequence>
<keyword evidence="2" id="KW-0479">Metal-binding</keyword>
<feature type="region of interest" description="Disordered" evidence="5">
    <location>
        <begin position="785"/>
        <end position="818"/>
    </location>
</feature>
<accession>A0A4S9PFY5</accession>
<dbReference type="Gene3D" id="1.10.630.10">
    <property type="entry name" value="Cytochrome P450"/>
    <property type="match status" value="1"/>
</dbReference>
<gene>
    <name evidence="7" type="ORF">D6C94_09938</name>
</gene>
<feature type="region of interest" description="Disordered" evidence="5">
    <location>
        <begin position="664"/>
        <end position="695"/>
    </location>
</feature>
<proteinExistence type="predicted"/>
<feature type="compositionally biased region" description="Basic residues" evidence="5">
    <location>
        <begin position="809"/>
        <end position="818"/>
    </location>
</feature>